<keyword evidence="7" id="KW-0968">Cytoplasmic vesicle</keyword>
<name>A0AAN8JN49_PATCE</name>
<dbReference type="Proteomes" id="UP001347796">
    <property type="component" value="Unassembled WGS sequence"/>
</dbReference>
<dbReference type="GO" id="GO:0030659">
    <property type="term" value="C:cytoplasmic vesicle membrane"/>
    <property type="evidence" value="ECO:0007669"/>
    <property type="project" value="UniProtKB-SubCell"/>
</dbReference>
<dbReference type="SMART" id="SM00312">
    <property type="entry name" value="PX"/>
    <property type="match status" value="1"/>
</dbReference>
<keyword evidence="6" id="KW-0472">Membrane</keyword>
<gene>
    <name evidence="9" type="ORF">SNE40_011635</name>
</gene>
<comment type="subcellular location">
    <subcellularLocation>
        <location evidence="1">Cytoplasmic vesicle membrane</location>
        <topology evidence="1">Peripheral membrane protein</topology>
        <orientation evidence="1">Cytoplasmic side</orientation>
    </subcellularLocation>
</comment>
<evidence type="ECO:0000313" key="10">
    <source>
        <dbReference type="Proteomes" id="UP001347796"/>
    </source>
</evidence>
<evidence type="ECO:0000256" key="5">
    <source>
        <dbReference type="ARBA" id="ARBA00023121"/>
    </source>
</evidence>
<evidence type="ECO:0000256" key="1">
    <source>
        <dbReference type="ARBA" id="ARBA00004180"/>
    </source>
</evidence>
<keyword evidence="5" id="KW-0446">Lipid-binding</keyword>
<reference evidence="9 10" key="1">
    <citation type="submission" date="2024-01" db="EMBL/GenBank/DDBJ databases">
        <title>The genome of the rayed Mediterranean limpet Patella caerulea (Linnaeus, 1758).</title>
        <authorList>
            <person name="Anh-Thu Weber A."/>
            <person name="Halstead-Nussloch G."/>
        </authorList>
    </citation>
    <scope>NUCLEOTIDE SEQUENCE [LARGE SCALE GENOMIC DNA]</scope>
    <source>
        <strain evidence="9">AATW-2023a</strain>
        <tissue evidence="9">Whole specimen</tissue>
    </source>
</reference>
<dbReference type="EMBL" id="JAZGQO010000008">
    <property type="protein sequence ID" value="KAK6179226.1"/>
    <property type="molecule type" value="Genomic_DNA"/>
</dbReference>
<dbReference type="GO" id="GO:0015031">
    <property type="term" value="P:protein transport"/>
    <property type="evidence" value="ECO:0007669"/>
    <property type="project" value="UniProtKB-KW"/>
</dbReference>
<keyword evidence="4" id="KW-0653">Protein transport</keyword>
<evidence type="ECO:0000256" key="2">
    <source>
        <dbReference type="ARBA" id="ARBA00010883"/>
    </source>
</evidence>
<dbReference type="GO" id="GO:1901981">
    <property type="term" value="F:phosphatidylinositol phosphate binding"/>
    <property type="evidence" value="ECO:0007669"/>
    <property type="project" value="TreeGrafter"/>
</dbReference>
<organism evidence="9 10">
    <name type="scientific">Patella caerulea</name>
    <name type="common">Rayed Mediterranean limpet</name>
    <dbReference type="NCBI Taxonomy" id="87958"/>
    <lineage>
        <taxon>Eukaryota</taxon>
        <taxon>Metazoa</taxon>
        <taxon>Spiralia</taxon>
        <taxon>Lophotrochozoa</taxon>
        <taxon>Mollusca</taxon>
        <taxon>Gastropoda</taxon>
        <taxon>Patellogastropoda</taxon>
        <taxon>Patelloidea</taxon>
        <taxon>Patellidae</taxon>
        <taxon>Patella</taxon>
    </lineage>
</organism>
<dbReference type="PANTHER" id="PTHR15813:SF9">
    <property type="entry name" value="PX DOMAIN-CONTAINING PROTEIN"/>
    <property type="match status" value="1"/>
</dbReference>
<dbReference type="SUPFAM" id="SSF64268">
    <property type="entry name" value="PX domain"/>
    <property type="match status" value="1"/>
</dbReference>
<evidence type="ECO:0000313" key="9">
    <source>
        <dbReference type="EMBL" id="KAK6179226.1"/>
    </source>
</evidence>
<keyword evidence="3" id="KW-0813">Transport</keyword>
<dbReference type="PANTHER" id="PTHR15813">
    <property type="entry name" value="SORTING NEXIN-22 AND 24"/>
    <property type="match status" value="1"/>
</dbReference>
<evidence type="ECO:0000256" key="6">
    <source>
        <dbReference type="ARBA" id="ARBA00023136"/>
    </source>
</evidence>
<dbReference type="Pfam" id="PF00787">
    <property type="entry name" value="PX"/>
    <property type="match status" value="1"/>
</dbReference>
<feature type="domain" description="PX" evidence="8">
    <location>
        <begin position="1"/>
        <end position="122"/>
    </location>
</feature>
<evidence type="ECO:0000256" key="4">
    <source>
        <dbReference type="ARBA" id="ARBA00022927"/>
    </source>
</evidence>
<evidence type="ECO:0000256" key="3">
    <source>
        <dbReference type="ARBA" id="ARBA00022448"/>
    </source>
</evidence>
<comment type="caution">
    <text evidence="9">The sequence shown here is derived from an EMBL/GenBank/DDBJ whole genome shotgun (WGS) entry which is preliminary data.</text>
</comment>
<dbReference type="InterPro" id="IPR052467">
    <property type="entry name" value="Sorting_nexin_PX-domain"/>
</dbReference>
<proteinExistence type="inferred from homology"/>
<evidence type="ECO:0000256" key="7">
    <source>
        <dbReference type="ARBA" id="ARBA00023329"/>
    </source>
</evidence>
<accession>A0AAN8JN49</accession>
<keyword evidence="10" id="KW-1185">Reference proteome</keyword>
<dbReference type="InterPro" id="IPR036871">
    <property type="entry name" value="PX_dom_sf"/>
</dbReference>
<sequence>MLIKAFIPGFRKVKESDHAFTVFTVEVWNSGQKNILEKRYSEFEELHKQLKKIVVTPDFPPKKVMKWNAKVLEQRRLALQTYLQSFLDRDSIPKSLLRFLEVNIYTGSMESLDRLIDNNTETHQPLISFSFDAFLNENSKSTLPDIVVEGVTMGLYAPLENFLPG</sequence>
<dbReference type="Gene3D" id="3.30.1520.10">
    <property type="entry name" value="Phox-like domain"/>
    <property type="match status" value="1"/>
</dbReference>
<dbReference type="InterPro" id="IPR001683">
    <property type="entry name" value="PX_dom"/>
</dbReference>
<comment type="similarity">
    <text evidence="2">Belongs to the sorting nexin family.</text>
</comment>
<dbReference type="AlphaFoldDB" id="A0AAN8JN49"/>
<dbReference type="PROSITE" id="PS50195">
    <property type="entry name" value="PX"/>
    <property type="match status" value="1"/>
</dbReference>
<evidence type="ECO:0000259" key="8">
    <source>
        <dbReference type="PROSITE" id="PS50195"/>
    </source>
</evidence>
<protein>
    <recommendedName>
        <fullName evidence="8">PX domain-containing protein</fullName>
    </recommendedName>
</protein>